<proteinExistence type="inferred from homology"/>
<evidence type="ECO:0000313" key="10">
    <source>
        <dbReference type="Proteomes" id="UP000285301"/>
    </source>
</evidence>
<feature type="domain" description="BRCT" evidence="8">
    <location>
        <begin position="37"/>
        <end position="125"/>
    </location>
</feature>
<dbReference type="PANTHER" id="PTHR16466">
    <property type="entry name" value="TELOMERE REPEAT-BINDING FACTOR 2-INTERACTING PROTEIN 1"/>
    <property type="match status" value="1"/>
</dbReference>
<dbReference type="Proteomes" id="UP000285301">
    <property type="component" value="Unassembled WGS sequence"/>
</dbReference>
<evidence type="ECO:0000259" key="8">
    <source>
        <dbReference type="Pfam" id="PF16589"/>
    </source>
</evidence>
<dbReference type="Pfam" id="PF08914">
    <property type="entry name" value="Myb_Rap1"/>
    <property type="match status" value="1"/>
</dbReference>
<feature type="region of interest" description="Disordered" evidence="6">
    <location>
        <begin position="1"/>
        <end position="20"/>
    </location>
</feature>
<dbReference type="CDD" id="cd11655">
    <property type="entry name" value="rap1_myb-like"/>
    <property type="match status" value="1"/>
</dbReference>
<organism evidence="9 10">
    <name type="scientific">Dinothrombium tinctorium</name>
    <dbReference type="NCBI Taxonomy" id="1965070"/>
    <lineage>
        <taxon>Eukaryota</taxon>
        <taxon>Metazoa</taxon>
        <taxon>Ecdysozoa</taxon>
        <taxon>Arthropoda</taxon>
        <taxon>Chelicerata</taxon>
        <taxon>Arachnida</taxon>
        <taxon>Acari</taxon>
        <taxon>Acariformes</taxon>
        <taxon>Trombidiformes</taxon>
        <taxon>Prostigmata</taxon>
        <taxon>Anystina</taxon>
        <taxon>Parasitengona</taxon>
        <taxon>Trombidioidea</taxon>
        <taxon>Trombidiidae</taxon>
        <taxon>Dinothrombium</taxon>
    </lineage>
</organism>
<dbReference type="Gene3D" id="1.10.10.60">
    <property type="entry name" value="Homeodomain-like"/>
    <property type="match status" value="2"/>
</dbReference>
<keyword evidence="5" id="KW-0805">Transcription regulation</keyword>
<dbReference type="OrthoDB" id="6516080at2759"/>
<keyword evidence="2 5" id="KW-0158">Chromosome</keyword>
<feature type="domain" description="TERF2-interacting telomeric protein 1 Myb" evidence="7">
    <location>
        <begin position="337"/>
        <end position="390"/>
    </location>
</feature>
<comment type="subunit">
    <text evidence="5">Homodimer.</text>
</comment>
<gene>
    <name evidence="9" type="ORF">B4U79_17764</name>
</gene>
<dbReference type="AlphaFoldDB" id="A0A443QZR7"/>
<keyword evidence="4 5" id="KW-0539">Nucleus</keyword>
<dbReference type="InterPro" id="IPR039595">
    <property type="entry name" value="TE2IP/Rap1"/>
</dbReference>
<accession>A0A443QZR7</accession>
<evidence type="ECO:0000259" key="7">
    <source>
        <dbReference type="Pfam" id="PF08914"/>
    </source>
</evidence>
<keyword evidence="5" id="KW-0010">Activator</keyword>
<keyword evidence="10" id="KW-1185">Reference proteome</keyword>
<dbReference type="InterPro" id="IPR009057">
    <property type="entry name" value="Homeodomain-like_sf"/>
</dbReference>
<dbReference type="Pfam" id="PF16589">
    <property type="entry name" value="BRCT_2"/>
    <property type="match status" value="1"/>
</dbReference>
<reference evidence="9 10" key="1">
    <citation type="journal article" date="2018" name="Gigascience">
        <title>Genomes of trombidid mites reveal novel predicted allergens and laterally-transferred genes associated with secondary metabolism.</title>
        <authorList>
            <person name="Dong X."/>
            <person name="Chaisiri K."/>
            <person name="Xia D."/>
            <person name="Armstrong S.D."/>
            <person name="Fang Y."/>
            <person name="Donnelly M.J."/>
            <person name="Kadowaki T."/>
            <person name="McGarry J.W."/>
            <person name="Darby A.C."/>
            <person name="Makepeace B.L."/>
        </authorList>
    </citation>
    <scope>NUCLEOTIDE SEQUENCE [LARGE SCALE GENOMIC DNA]</scope>
    <source>
        <strain evidence="9">UoL-WK</strain>
    </source>
</reference>
<evidence type="ECO:0000256" key="2">
    <source>
        <dbReference type="ARBA" id="ARBA00022454"/>
    </source>
</evidence>
<keyword evidence="5" id="KW-0804">Transcription</keyword>
<dbReference type="EMBL" id="NCKU01002944">
    <property type="protein sequence ID" value="RWS08501.1"/>
    <property type="molecule type" value="Genomic_DNA"/>
</dbReference>
<dbReference type="PANTHER" id="PTHR16466:SF6">
    <property type="entry name" value="TELOMERIC REPEAT-BINDING FACTOR 2-INTERACTING PROTEIN 1"/>
    <property type="match status" value="1"/>
</dbReference>
<dbReference type="GO" id="GO:0042162">
    <property type="term" value="F:telomeric DNA binding"/>
    <property type="evidence" value="ECO:0007669"/>
    <property type="project" value="TreeGrafter"/>
</dbReference>
<dbReference type="GO" id="GO:0070187">
    <property type="term" value="C:shelterin complex"/>
    <property type="evidence" value="ECO:0007669"/>
    <property type="project" value="TreeGrafter"/>
</dbReference>
<comment type="function">
    <text evidence="5">Acts both as a regulator of telomere function and as a transcription regulator. Involved in the regulation of telomere length and protection as a component of the shelterin complex (telosome). Does not bind DNA directly: recruited to telomeric double-stranded 5'-TTAGGG-3' repeats via its interaction with terf2. Independently of its function in telomeres, also acts as a transcription regulator: recruited to extratelomeric 5'-TTAGGG-3' sites via its association with terf2 or other factors, and regulates gene expression.</text>
</comment>
<dbReference type="InterPro" id="IPR036420">
    <property type="entry name" value="BRCT_dom_sf"/>
</dbReference>
<name>A0A443QZR7_9ACAR</name>
<dbReference type="InterPro" id="IPR015010">
    <property type="entry name" value="TERF2IP_Myb"/>
</dbReference>
<dbReference type="GO" id="GO:0006355">
    <property type="term" value="P:regulation of DNA-templated transcription"/>
    <property type="evidence" value="ECO:0007669"/>
    <property type="project" value="UniProtKB-UniRule"/>
</dbReference>
<evidence type="ECO:0000256" key="5">
    <source>
        <dbReference type="RuleBase" id="RU367107"/>
    </source>
</evidence>
<dbReference type="GO" id="GO:0031848">
    <property type="term" value="P:protection from non-homologous end joining at telomere"/>
    <property type="evidence" value="ECO:0007669"/>
    <property type="project" value="TreeGrafter"/>
</dbReference>
<dbReference type="STRING" id="1965070.A0A443QZR7"/>
<evidence type="ECO:0000256" key="3">
    <source>
        <dbReference type="ARBA" id="ARBA00022895"/>
    </source>
</evidence>
<protein>
    <recommendedName>
        <fullName evidence="5">Telomeric repeat-binding factor 2-interacting protein 1</fullName>
        <shortName evidence="5">TERF2-interacting telomeric protein 1</shortName>
    </recommendedName>
    <alternativeName>
        <fullName evidence="5">Repressor/activator protein 1 homolog</fullName>
    </alternativeName>
</protein>
<comment type="similarity">
    <text evidence="1 5">Belongs to the RAP1 family.</text>
</comment>
<comment type="subcellular location">
    <subcellularLocation>
        <location evidence="5">Nucleus</location>
    </subcellularLocation>
    <subcellularLocation>
        <location evidence="5">Chromosome</location>
        <location evidence="5">Telomere</location>
    </subcellularLocation>
</comment>
<dbReference type="Gene3D" id="3.40.50.10190">
    <property type="entry name" value="BRCT domain"/>
    <property type="match status" value="1"/>
</dbReference>
<comment type="caution">
    <text evidence="9">The sequence shown here is derived from an EMBL/GenBank/DDBJ whole genome shotgun (WGS) entry which is preliminary data.</text>
</comment>
<dbReference type="InterPro" id="IPR001357">
    <property type="entry name" value="BRCT_dom"/>
</dbReference>
<evidence type="ECO:0000256" key="6">
    <source>
        <dbReference type="SAM" id="MobiDB-lite"/>
    </source>
</evidence>
<keyword evidence="3 5" id="KW-0779">Telomere</keyword>
<sequence>MDVKGMNTNDDNDEANDDNHCFSSEEDNEYDFSNILFTKNLAPLSFYLLPCDERTKIRSLIERGGGVFESYDASLNSPSVFLLLGHSWIKMNVSPEEMKTSRYYSVQFVFDCCKTNTLLDIEKYKVVPKAHLMPPFDNLTTQSRKVYSAIEDMQLINFVVENRRFSEIKGLKLYEDMVKAKICPNRTFWSLRTHFLNSIMPLIDCFPLSEDSKNLLNFYFKKENTKERKAAIGKKVESSELSESCEIDVNAEKQNIGISSNNTSQFVSTVCSYDKCVESQENSAKLKRKRKKKYCINNLLSEESEEEAQESDETFYIEKKHKEHVHSRDLASYRRSYSRDEDNKLLKWLYNRKYLDQTRGNQIWMTAEKEKVLNRTWQSMRERYLKRLLPNLYLYDLTYEEATTFVEFSGFTSKKRKQLLEQCLILKKKRAVLEK</sequence>
<evidence type="ECO:0000256" key="1">
    <source>
        <dbReference type="ARBA" id="ARBA00010467"/>
    </source>
</evidence>
<dbReference type="GO" id="GO:0010833">
    <property type="term" value="P:telomere maintenance via telomere lengthening"/>
    <property type="evidence" value="ECO:0007669"/>
    <property type="project" value="UniProtKB-UniRule"/>
</dbReference>
<evidence type="ECO:0000256" key="4">
    <source>
        <dbReference type="ARBA" id="ARBA00023242"/>
    </source>
</evidence>
<evidence type="ECO:0000313" key="9">
    <source>
        <dbReference type="EMBL" id="RWS08501.1"/>
    </source>
</evidence>
<dbReference type="SUPFAM" id="SSF46689">
    <property type="entry name" value="Homeodomain-like"/>
    <property type="match status" value="1"/>
</dbReference>